<evidence type="ECO:0000256" key="1">
    <source>
        <dbReference type="ARBA" id="ARBA00023121"/>
    </source>
</evidence>
<dbReference type="SUPFAM" id="SSF48403">
    <property type="entry name" value="Ankyrin repeat"/>
    <property type="match status" value="1"/>
</dbReference>
<comment type="caution">
    <text evidence="4">The sequence shown here is derived from an EMBL/GenBank/DDBJ whole genome shotgun (WGS) entry which is preliminary data.</text>
</comment>
<dbReference type="Gene3D" id="1.25.40.20">
    <property type="entry name" value="Ankyrin repeat-containing domain"/>
    <property type="match status" value="1"/>
</dbReference>
<proteinExistence type="predicted"/>
<dbReference type="Pfam" id="PF12796">
    <property type="entry name" value="Ank_2"/>
    <property type="match status" value="1"/>
</dbReference>
<gene>
    <name evidence="4" type="primary">ACBP1</name>
    <name evidence="4" type="ORF">KSP40_PGU019041</name>
</gene>
<keyword evidence="1" id="KW-0446">Lipid-binding</keyword>
<reference evidence="4 5" key="1">
    <citation type="journal article" date="2022" name="Nat. Plants">
        <title>Genomes of leafy and leafless Platanthera orchids illuminate the evolution of mycoheterotrophy.</title>
        <authorList>
            <person name="Li M.H."/>
            <person name="Liu K.W."/>
            <person name="Li Z."/>
            <person name="Lu H.C."/>
            <person name="Ye Q.L."/>
            <person name="Zhang D."/>
            <person name="Wang J.Y."/>
            <person name="Li Y.F."/>
            <person name="Zhong Z.M."/>
            <person name="Liu X."/>
            <person name="Yu X."/>
            <person name="Liu D.K."/>
            <person name="Tu X.D."/>
            <person name="Liu B."/>
            <person name="Hao Y."/>
            <person name="Liao X.Y."/>
            <person name="Jiang Y.T."/>
            <person name="Sun W.H."/>
            <person name="Chen J."/>
            <person name="Chen Y.Q."/>
            <person name="Ai Y."/>
            <person name="Zhai J.W."/>
            <person name="Wu S.S."/>
            <person name="Zhou Z."/>
            <person name="Hsiao Y.Y."/>
            <person name="Wu W.L."/>
            <person name="Chen Y.Y."/>
            <person name="Lin Y.F."/>
            <person name="Hsu J.L."/>
            <person name="Li C.Y."/>
            <person name="Wang Z.W."/>
            <person name="Zhao X."/>
            <person name="Zhong W.Y."/>
            <person name="Ma X.K."/>
            <person name="Ma L."/>
            <person name="Huang J."/>
            <person name="Chen G.Z."/>
            <person name="Huang M.Z."/>
            <person name="Huang L."/>
            <person name="Peng D.H."/>
            <person name="Luo Y.B."/>
            <person name="Zou S.Q."/>
            <person name="Chen S.P."/>
            <person name="Lan S."/>
            <person name="Tsai W.C."/>
            <person name="Van de Peer Y."/>
            <person name="Liu Z.J."/>
        </authorList>
    </citation>
    <scope>NUCLEOTIDE SEQUENCE [LARGE SCALE GENOMIC DNA]</scope>
    <source>
        <strain evidence="4">Lor288</strain>
    </source>
</reference>
<feature type="repeat" description="ANK" evidence="2">
    <location>
        <begin position="123"/>
        <end position="155"/>
    </location>
</feature>
<dbReference type="PANTHER" id="PTHR24119:SF0">
    <property type="entry name" value="ACYL-COA-BINDING DOMAIN-CONTAINING PROTEIN 6"/>
    <property type="match status" value="1"/>
</dbReference>
<dbReference type="EMBL" id="JBBWWR010000017">
    <property type="protein sequence ID" value="KAK8946024.1"/>
    <property type="molecule type" value="Genomic_DNA"/>
</dbReference>
<name>A0ABR2LPK5_9ASPA</name>
<feature type="repeat" description="ANK" evidence="2">
    <location>
        <begin position="156"/>
        <end position="188"/>
    </location>
</feature>
<dbReference type="InterPro" id="IPR036770">
    <property type="entry name" value="Ankyrin_rpt-contain_sf"/>
</dbReference>
<accession>A0ABR2LPK5</accession>
<feature type="region of interest" description="Disordered" evidence="3">
    <location>
        <begin position="183"/>
        <end position="203"/>
    </location>
</feature>
<organism evidence="4 5">
    <name type="scientific">Platanthera guangdongensis</name>
    <dbReference type="NCBI Taxonomy" id="2320717"/>
    <lineage>
        <taxon>Eukaryota</taxon>
        <taxon>Viridiplantae</taxon>
        <taxon>Streptophyta</taxon>
        <taxon>Embryophyta</taxon>
        <taxon>Tracheophyta</taxon>
        <taxon>Spermatophyta</taxon>
        <taxon>Magnoliopsida</taxon>
        <taxon>Liliopsida</taxon>
        <taxon>Asparagales</taxon>
        <taxon>Orchidaceae</taxon>
        <taxon>Orchidoideae</taxon>
        <taxon>Orchideae</taxon>
        <taxon>Orchidinae</taxon>
        <taxon>Platanthera</taxon>
    </lineage>
</organism>
<dbReference type="PANTHER" id="PTHR24119">
    <property type="entry name" value="ACYL-COA-BINDING DOMAIN-CONTAINING PROTEIN 6"/>
    <property type="match status" value="1"/>
</dbReference>
<dbReference type="SMART" id="SM00248">
    <property type="entry name" value="ANK"/>
    <property type="match status" value="2"/>
</dbReference>
<dbReference type="PROSITE" id="PS50088">
    <property type="entry name" value="ANK_REPEAT"/>
    <property type="match status" value="2"/>
</dbReference>
<evidence type="ECO:0000256" key="3">
    <source>
        <dbReference type="SAM" id="MobiDB-lite"/>
    </source>
</evidence>
<evidence type="ECO:0000313" key="4">
    <source>
        <dbReference type="EMBL" id="KAK8946024.1"/>
    </source>
</evidence>
<evidence type="ECO:0000256" key="2">
    <source>
        <dbReference type="PROSITE-ProRule" id="PRU00023"/>
    </source>
</evidence>
<dbReference type="Proteomes" id="UP001412067">
    <property type="component" value="Unassembled WGS sequence"/>
</dbReference>
<evidence type="ECO:0000313" key="5">
    <source>
        <dbReference type="Proteomes" id="UP001412067"/>
    </source>
</evidence>
<dbReference type="PROSITE" id="PS50297">
    <property type="entry name" value="ANK_REP_REGION"/>
    <property type="match status" value="2"/>
</dbReference>
<protein>
    <submittedName>
        <fullName evidence="4">Acyl-CoA-binding domain-containing protein 1</fullName>
    </submittedName>
</protein>
<dbReference type="InterPro" id="IPR002110">
    <property type="entry name" value="Ankyrin_rpt"/>
</dbReference>
<keyword evidence="5" id="KW-1185">Reference proteome</keyword>
<dbReference type="PRINTS" id="PR01415">
    <property type="entry name" value="ANKYRIN"/>
</dbReference>
<sequence length="203" mass="22668">MEWKKQQLERVSEQGRTYEWGVTNWNEFPVSNFDITAPAPISVANYGLSVNWMLGKRGEWVLLGLNVRRSGRLLELNSRVSAWTAQGGSTFLIDIFFCASPFLSLITVFVPSGQLSTPHVDSEGRTPLHWAVDRGHLKVTEILLSRNADVNAKDNEGQTSLHYAAVCERHDFAELLVRHGADPGLRDEDGNSPGDLCSSPWNF</sequence>
<keyword evidence="2" id="KW-0040">ANK repeat</keyword>